<evidence type="ECO:0000313" key="3">
    <source>
        <dbReference type="Proteomes" id="UP001597347"/>
    </source>
</evidence>
<dbReference type="PROSITE" id="PS51257">
    <property type="entry name" value="PROKAR_LIPOPROTEIN"/>
    <property type="match status" value="1"/>
</dbReference>
<evidence type="ECO:0000256" key="1">
    <source>
        <dbReference type="SAM" id="SignalP"/>
    </source>
</evidence>
<proteinExistence type="predicted"/>
<dbReference type="EMBL" id="JBHUEA010000023">
    <property type="protein sequence ID" value="MFD1722618.1"/>
    <property type="molecule type" value="Genomic_DNA"/>
</dbReference>
<protein>
    <recommendedName>
        <fullName evidence="4">DUF5666 domain-containing protein</fullName>
    </recommendedName>
</protein>
<name>A0ABW4LHA5_9MICO</name>
<feature type="chain" id="PRO_5045968922" description="DUF5666 domain-containing protein" evidence="1">
    <location>
        <begin position="28"/>
        <end position="225"/>
    </location>
</feature>
<gene>
    <name evidence="2" type="ORF">ACFSBI_13770</name>
</gene>
<keyword evidence="1" id="KW-0732">Signal</keyword>
<evidence type="ECO:0000313" key="2">
    <source>
        <dbReference type="EMBL" id="MFD1722618.1"/>
    </source>
</evidence>
<organism evidence="2 3">
    <name type="scientific">Amnibacterium endophyticum</name>
    <dbReference type="NCBI Taxonomy" id="2109337"/>
    <lineage>
        <taxon>Bacteria</taxon>
        <taxon>Bacillati</taxon>
        <taxon>Actinomycetota</taxon>
        <taxon>Actinomycetes</taxon>
        <taxon>Micrococcales</taxon>
        <taxon>Microbacteriaceae</taxon>
        <taxon>Amnibacterium</taxon>
    </lineage>
</organism>
<dbReference type="RefSeq" id="WP_377935873.1">
    <property type="nucleotide sequence ID" value="NZ_JBHUEA010000023.1"/>
</dbReference>
<dbReference type="Proteomes" id="UP001597347">
    <property type="component" value="Unassembled WGS sequence"/>
</dbReference>
<evidence type="ECO:0008006" key="4">
    <source>
        <dbReference type="Google" id="ProtNLM"/>
    </source>
</evidence>
<keyword evidence="3" id="KW-1185">Reference proteome</keyword>
<comment type="caution">
    <text evidence="2">The sequence shown here is derived from an EMBL/GenBank/DDBJ whole genome shotgun (WGS) entry which is preliminary data.</text>
</comment>
<accession>A0ABW4LHA5</accession>
<feature type="signal peptide" evidence="1">
    <location>
        <begin position="1"/>
        <end position="27"/>
    </location>
</feature>
<reference evidence="3" key="1">
    <citation type="journal article" date="2019" name="Int. J. Syst. Evol. Microbiol.">
        <title>The Global Catalogue of Microorganisms (GCM) 10K type strain sequencing project: providing services to taxonomists for standard genome sequencing and annotation.</title>
        <authorList>
            <consortium name="The Broad Institute Genomics Platform"/>
            <consortium name="The Broad Institute Genome Sequencing Center for Infectious Disease"/>
            <person name="Wu L."/>
            <person name="Ma J."/>
        </authorList>
    </citation>
    <scope>NUCLEOTIDE SEQUENCE [LARGE SCALE GENOMIC DNA]</scope>
    <source>
        <strain evidence="3">CGMCC 1.12471</strain>
    </source>
</reference>
<sequence>MPRLARTLVVPAAAVVLAAGLTGCAQAASGNTTLPGAGSDQVEGAAAPVRYSGLTGTTRISLDPAFTSALDEADVLPLAVGDATLRGDVLALPVTGGSLTVNRSIGARVTVEGNLEHLGSGLVLRADGTTVRISDLALDDLRDGGVLTGDVEVDGRSVATGMRLFTLDGGTTSPIGADVSSSSVLDGSTVQVATPLAAVLATAFGADAVPAGTRLGTATIDVRGP</sequence>